<dbReference type="EMBL" id="FNKP01000004">
    <property type="protein sequence ID" value="SDR55209.1"/>
    <property type="molecule type" value="Genomic_DNA"/>
</dbReference>
<dbReference type="Proteomes" id="UP000183487">
    <property type="component" value="Unassembled WGS sequence"/>
</dbReference>
<keyword evidence="2" id="KW-1185">Reference proteome</keyword>
<dbReference type="AlphaFoldDB" id="A0A1H1JZM4"/>
<evidence type="ECO:0000313" key="1">
    <source>
        <dbReference type="EMBL" id="SDR55209.1"/>
    </source>
</evidence>
<gene>
    <name evidence="1" type="ORF">SAMN05443245_7628</name>
</gene>
<dbReference type="RefSeq" id="WP_074774618.1">
    <property type="nucleotide sequence ID" value="NZ_FNKP01000004.1"/>
</dbReference>
<sequence length="95" mass="10798">MALQFMLDAVPQAFHSDTNVFVEGCFICLAWPRIEISADANKVTIDCPTDDTHFPRDNTPLIPFLKQFPDLCLDVVKAHPRLQRGFQNYCRTSGQ</sequence>
<dbReference type="OrthoDB" id="9102511at2"/>
<protein>
    <submittedName>
        <fullName evidence="1">Uncharacterized protein</fullName>
    </submittedName>
</protein>
<reference evidence="2" key="1">
    <citation type="submission" date="2016-10" db="EMBL/GenBank/DDBJ databases">
        <authorList>
            <person name="Varghese N."/>
        </authorList>
    </citation>
    <scope>NUCLEOTIDE SEQUENCE [LARGE SCALE GENOMIC DNA]</scope>
    <source>
        <strain evidence="2">GAS106B</strain>
    </source>
</reference>
<name>A0A1H1JZM4_9BURK</name>
<organism evidence="1 2">
    <name type="scientific">Paraburkholderia fungorum</name>
    <dbReference type="NCBI Taxonomy" id="134537"/>
    <lineage>
        <taxon>Bacteria</taxon>
        <taxon>Pseudomonadati</taxon>
        <taxon>Pseudomonadota</taxon>
        <taxon>Betaproteobacteria</taxon>
        <taxon>Burkholderiales</taxon>
        <taxon>Burkholderiaceae</taxon>
        <taxon>Paraburkholderia</taxon>
    </lineage>
</organism>
<accession>A0A1H1JZM4</accession>
<evidence type="ECO:0000313" key="2">
    <source>
        <dbReference type="Proteomes" id="UP000183487"/>
    </source>
</evidence>
<proteinExistence type="predicted"/>